<evidence type="ECO:0000256" key="5">
    <source>
        <dbReference type="ARBA" id="ARBA00017058"/>
    </source>
</evidence>
<dbReference type="GO" id="GO:0070626">
    <property type="term" value="F:(S)-2-(5-amino-1-(5-phospho-D-ribosyl)imidazole-4-carboxamido) succinate lyase (fumarate-forming) activity"/>
    <property type="evidence" value="ECO:0007669"/>
    <property type="project" value="RHEA"/>
</dbReference>
<dbReference type="Pfam" id="PF08328">
    <property type="entry name" value="ASL_C"/>
    <property type="match status" value="1"/>
</dbReference>
<evidence type="ECO:0000256" key="11">
    <source>
        <dbReference type="ARBA" id="ARBA00049115"/>
    </source>
</evidence>
<dbReference type="GO" id="GO:0006189">
    <property type="term" value="P:'de novo' IMP biosynthetic process"/>
    <property type="evidence" value="ECO:0007669"/>
    <property type="project" value="UniProtKB-UniPathway"/>
</dbReference>
<keyword evidence="7 13" id="KW-0456">Lyase</keyword>
<dbReference type="AlphaFoldDB" id="A0A562ZF70"/>
<comment type="catalytic activity">
    <reaction evidence="11">
        <text>N(6)-(1,2-dicarboxyethyl)-AMP = fumarate + AMP</text>
        <dbReference type="Rhea" id="RHEA:16853"/>
        <dbReference type="ChEBI" id="CHEBI:29806"/>
        <dbReference type="ChEBI" id="CHEBI:57567"/>
        <dbReference type="ChEBI" id="CHEBI:456215"/>
        <dbReference type="EC" id="4.3.2.2"/>
    </reaction>
    <physiologicalReaction direction="left-to-right" evidence="11">
        <dbReference type="Rhea" id="RHEA:16854"/>
    </physiologicalReaction>
</comment>
<dbReference type="Gene3D" id="1.10.275.10">
    <property type="entry name" value="Fumarase/aspartase (N-terminal domain)"/>
    <property type="match status" value="1"/>
</dbReference>
<dbReference type="InterPro" id="IPR022761">
    <property type="entry name" value="Fumarate_lyase_N"/>
</dbReference>
<dbReference type="UniPathway" id="UPA00075">
    <property type="reaction ID" value="UER00336"/>
</dbReference>
<feature type="domain" description="Adenylosuccinate lyase PurB C-terminal" evidence="15">
    <location>
        <begin position="335"/>
        <end position="449"/>
    </location>
</feature>
<evidence type="ECO:0000259" key="14">
    <source>
        <dbReference type="Pfam" id="PF00206"/>
    </source>
</evidence>
<dbReference type="NCBIfam" id="TIGR00928">
    <property type="entry name" value="purB"/>
    <property type="match status" value="1"/>
</dbReference>
<evidence type="ECO:0000256" key="6">
    <source>
        <dbReference type="ARBA" id="ARBA00022755"/>
    </source>
</evidence>
<dbReference type="InterPro" id="IPR024083">
    <property type="entry name" value="Fumarase/histidase_N"/>
</dbReference>
<protein>
    <recommendedName>
        <fullName evidence="5 12">Adenylosuccinate lyase</fullName>
        <shortName evidence="13">ASL</shortName>
        <ecNumber evidence="4 12">4.3.2.2</ecNumber>
    </recommendedName>
    <alternativeName>
        <fullName evidence="10 13">Adenylosuccinase</fullName>
    </alternativeName>
</protein>
<dbReference type="InterPro" id="IPR020557">
    <property type="entry name" value="Fumarate_lyase_CS"/>
</dbReference>
<dbReference type="Pfam" id="PF00206">
    <property type="entry name" value="Lyase_1"/>
    <property type="match status" value="1"/>
</dbReference>
<evidence type="ECO:0000256" key="7">
    <source>
        <dbReference type="ARBA" id="ARBA00023239"/>
    </source>
</evidence>
<evidence type="ECO:0000256" key="8">
    <source>
        <dbReference type="ARBA" id="ARBA00024477"/>
    </source>
</evidence>
<dbReference type="InterPro" id="IPR000362">
    <property type="entry name" value="Fumarate_lyase_fam"/>
</dbReference>
<dbReference type="InterPro" id="IPR004769">
    <property type="entry name" value="Pur_lyase"/>
</dbReference>
<dbReference type="Gene3D" id="1.20.200.10">
    <property type="entry name" value="Fumarase/aspartase (Central domain)"/>
    <property type="match status" value="1"/>
</dbReference>
<comment type="pathway">
    <text evidence="2 13">Purine metabolism; AMP biosynthesis via de novo pathway; AMP from IMP: step 2/2.</text>
</comment>
<dbReference type="InterPro" id="IPR047136">
    <property type="entry name" value="PurB_bact"/>
</dbReference>
<evidence type="ECO:0000256" key="4">
    <source>
        <dbReference type="ARBA" id="ARBA00012339"/>
    </source>
</evidence>
<comment type="function">
    <text evidence="9">Catalyzes two reactions in de novo purine nucleotide biosynthesis. Catalyzes the breakdown of 5-aminoimidazole- (N-succinylocarboxamide) ribotide (SAICAR or 2-[5-amino-1-(5-phospho-beta-D-ribosyl)imidazole-4-carboxamido]succinate) to 5-aminoimidazole-4-carboxamide ribotide (AICAR or 5-amino-1-(5-phospho-beta-D-ribosyl)imidazole-4-carboxamide) and fumarate, and of adenylosuccinate (ADS or N(6)-(1,2-dicarboxyethyl)-AMP) to adenosine monophosphate (AMP) and fumarate.</text>
</comment>
<dbReference type="UniPathway" id="UPA00074">
    <property type="reaction ID" value="UER00132"/>
</dbReference>
<feature type="domain" description="Fumarate lyase N-terminal" evidence="14">
    <location>
        <begin position="22"/>
        <end position="316"/>
    </location>
</feature>
<dbReference type="PROSITE" id="PS00163">
    <property type="entry name" value="FUMARATE_LYASES"/>
    <property type="match status" value="1"/>
</dbReference>
<evidence type="ECO:0000256" key="1">
    <source>
        <dbReference type="ARBA" id="ARBA00004706"/>
    </source>
</evidence>
<dbReference type="CDD" id="cd01598">
    <property type="entry name" value="PurB"/>
    <property type="match status" value="1"/>
</dbReference>
<dbReference type="PANTHER" id="PTHR43411:SF1">
    <property type="entry name" value="ADENYLOSUCCINATE LYASE"/>
    <property type="match status" value="1"/>
</dbReference>
<dbReference type="GO" id="GO:0044208">
    <property type="term" value="P:'de novo' AMP biosynthetic process"/>
    <property type="evidence" value="ECO:0007669"/>
    <property type="project" value="UniProtKB-UniPathway"/>
</dbReference>
<keyword evidence="6 13" id="KW-0658">Purine biosynthesis</keyword>
<sequence length="459" mass="50478">MALSPISALSPLDGRYANRLAPLRPLMSEQGYMHKRVQVEICWFIALSDAGFSEFRPLSPGARTYLLGLVKNFSEADAAAIKDIEKTTNHDVKAVEYWIKSRFEARPELKAASEFVHFACTSEDINNTSHALQLKGARELVLLPALDAVIARLRDMAHAHAAVPMLSRTHGQTASPTTVGKELANVVVRLAAAREKIAAVQLLGKMNGAVGNYNAHLAAWPDFDWEAFSRKVVESHEPLGLGLTFQPYSIQIEPHDYMAELFDAVARCNTILIDFSRDAWGYISLGYFKQRLRDGEIGSSTMPHKVNPIDFENAEGNLGLANAVLKHLSEKLPVSRWQRDLTDSTVLRNMGVALGYAVLAYHSLGIGLGKLELNAEAIEADLDHSWEVLAEPIQTVMRRYGVQGAYEKLKEVTRGKTVAAADLHALISSLEIPQGEKDRLLAMTPGSYIGKAAELAKRA</sequence>
<name>A0A562ZF70_9BURK</name>
<evidence type="ECO:0000256" key="10">
    <source>
        <dbReference type="ARBA" id="ARBA00030717"/>
    </source>
</evidence>
<comment type="similarity">
    <text evidence="3 13">Belongs to the lyase 1 family. Adenylosuccinate lyase subfamily.</text>
</comment>
<dbReference type="GO" id="GO:0004018">
    <property type="term" value="F:N6-(1,2-dicarboxyethyl)AMP AMP-lyase (fumarate-forming) activity"/>
    <property type="evidence" value="ECO:0007669"/>
    <property type="project" value="UniProtKB-UniRule"/>
</dbReference>
<evidence type="ECO:0000313" key="16">
    <source>
        <dbReference type="EMBL" id="TWO66636.1"/>
    </source>
</evidence>
<evidence type="ECO:0000256" key="3">
    <source>
        <dbReference type="ARBA" id="ARBA00008273"/>
    </source>
</evidence>
<dbReference type="InterPro" id="IPR013539">
    <property type="entry name" value="PurB_C"/>
</dbReference>
<evidence type="ECO:0000256" key="9">
    <source>
        <dbReference type="ARBA" id="ARBA00025012"/>
    </source>
</evidence>
<dbReference type="OrthoDB" id="9768878at2"/>
<accession>A0A562ZF70</accession>
<keyword evidence="17" id="KW-1185">Reference proteome</keyword>
<reference evidence="16 17" key="1">
    <citation type="submission" date="2019-07" db="EMBL/GenBank/DDBJ databases">
        <title>Caenimonas sedimenti sp. nov., isolated from activated sludge.</title>
        <authorList>
            <person name="Xu J."/>
        </authorList>
    </citation>
    <scope>NUCLEOTIDE SEQUENCE [LARGE SCALE GENOMIC DNA]</scope>
    <source>
        <strain evidence="16 17">HX-9-20</strain>
    </source>
</reference>
<evidence type="ECO:0000256" key="2">
    <source>
        <dbReference type="ARBA" id="ARBA00004734"/>
    </source>
</evidence>
<dbReference type="RefSeq" id="WP_145896594.1">
    <property type="nucleotide sequence ID" value="NZ_VOBQ01000025.1"/>
</dbReference>
<comment type="pathway">
    <text evidence="1 13">Purine metabolism; IMP biosynthesis via de novo pathway; 5-amino-1-(5-phospho-D-ribosyl)imidazole-4-carboxamide from 5-amino-1-(5-phospho-D-ribosyl)imidazole-4-carboxylate: step 2/2.</text>
</comment>
<dbReference type="PANTHER" id="PTHR43411">
    <property type="entry name" value="ADENYLOSUCCINATE LYASE"/>
    <property type="match status" value="1"/>
</dbReference>
<dbReference type="EMBL" id="VOBQ01000025">
    <property type="protein sequence ID" value="TWO66636.1"/>
    <property type="molecule type" value="Genomic_DNA"/>
</dbReference>
<dbReference type="SUPFAM" id="SSF48557">
    <property type="entry name" value="L-aspartase-like"/>
    <property type="match status" value="1"/>
</dbReference>
<proteinExistence type="inferred from homology"/>
<evidence type="ECO:0000256" key="13">
    <source>
        <dbReference type="RuleBase" id="RU361172"/>
    </source>
</evidence>
<dbReference type="InterPro" id="IPR008948">
    <property type="entry name" value="L-Aspartase-like"/>
</dbReference>
<dbReference type="PRINTS" id="PR00149">
    <property type="entry name" value="FUMRATELYASE"/>
</dbReference>
<comment type="catalytic activity">
    <reaction evidence="8">
        <text>(2S)-2-[5-amino-1-(5-phospho-beta-D-ribosyl)imidazole-4-carboxamido]succinate = 5-amino-1-(5-phospho-beta-D-ribosyl)imidazole-4-carboxamide + fumarate</text>
        <dbReference type="Rhea" id="RHEA:23920"/>
        <dbReference type="ChEBI" id="CHEBI:29806"/>
        <dbReference type="ChEBI" id="CHEBI:58443"/>
        <dbReference type="ChEBI" id="CHEBI:58475"/>
        <dbReference type="EC" id="4.3.2.2"/>
    </reaction>
    <physiologicalReaction direction="left-to-right" evidence="8">
        <dbReference type="Rhea" id="RHEA:23921"/>
    </physiologicalReaction>
</comment>
<dbReference type="FunFam" id="1.20.200.10:FF:000004">
    <property type="entry name" value="Adenylosuccinate lyase"/>
    <property type="match status" value="1"/>
</dbReference>
<dbReference type="Gene3D" id="1.10.40.30">
    <property type="entry name" value="Fumarase/aspartase (C-terminal domain)"/>
    <property type="match status" value="1"/>
</dbReference>
<dbReference type="NCBIfam" id="NF006764">
    <property type="entry name" value="PRK09285.1"/>
    <property type="match status" value="1"/>
</dbReference>
<comment type="caution">
    <text evidence="16">The sequence shown here is derived from an EMBL/GenBank/DDBJ whole genome shotgun (WGS) entry which is preliminary data.</text>
</comment>
<dbReference type="EC" id="4.3.2.2" evidence="4 12"/>
<gene>
    <name evidence="16" type="primary">purB</name>
    <name evidence="16" type="ORF">FN976_26325</name>
</gene>
<dbReference type="Proteomes" id="UP000318199">
    <property type="component" value="Unassembled WGS sequence"/>
</dbReference>
<evidence type="ECO:0000256" key="12">
    <source>
        <dbReference type="NCBIfam" id="TIGR00928"/>
    </source>
</evidence>
<evidence type="ECO:0000313" key="17">
    <source>
        <dbReference type="Proteomes" id="UP000318199"/>
    </source>
</evidence>
<organism evidence="16 17">
    <name type="scientific">Caenimonas sedimenti</name>
    <dbReference type="NCBI Taxonomy" id="2596921"/>
    <lineage>
        <taxon>Bacteria</taxon>
        <taxon>Pseudomonadati</taxon>
        <taxon>Pseudomonadota</taxon>
        <taxon>Betaproteobacteria</taxon>
        <taxon>Burkholderiales</taxon>
        <taxon>Comamonadaceae</taxon>
        <taxon>Caenimonas</taxon>
    </lineage>
</organism>
<evidence type="ECO:0000259" key="15">
    <source>
        <dbReference type="Pfam" id="PF08328"/>
    </source>
</evidence>